<keyword evidence="2" id="KW-0456">Lyase</keyword>
<name>A0AAN8UXI1_9MAGN</name>
<evidence type="ECO:0000313" key="3">
    <source>
        <dbReference type="Proteomes" id="UP001370490"/>
    </source>
</evidence>
<dbReference type="Pfam" id="PF06045">
    <property type="entry name" value="Rhamnogal_lyase"/>
    <property type="match status" value="1"/>
</dbReference>
<dbReference type="EMBL" id="JBAMMX010000023">
    <property type="protein sequence ID" value="KAK6917277.1"/>
    <property type="molecule type" value="Genomic_DNA"/>
</dbReference>
<accession>A0AAN8UXI1</accession>
<reference evidence="2 3" key="1">
    <citation type="submission" date="2023-12" db="EMBL/GenBank/DDBJ databases">
        <title>A high-quality genome assembly for Dillenia turbinata (Dilleniales).</title>
        <authorList>
            <person name="Chanderbali A."/>
        </authorList>
    </citation>
    <scope>NUCLEOTIDE SEQUENCE [LARGE SCALE GENOMIC DNA]</scope>
    <source>
        <strain evidence="2">LSX21</strain>
        <tissue evidence="2">Leaf</tissue>
    </source>
</reference>
<feature type="domain" description="Rhamnogalacturonan lyase" evidence="1">
    <location>
        <begin position="273"/>
        <end position="346"/>
    </location>
</feature>
<dbReference type="InterPro" id="IPR029411">
    <property type="entry name" value="RG-lyase_III"/>
</dbReference>
<dbReference type="PANTHER" id="PTHR32018:SF22">
    <property type="entry name" value="RHAMNOGALACTURONAN ENDOLYASE"/>
    <property type="match status" value="1"/>
</dbReference>
<evidence type="ECO:0000313" key="2">
    <source>
        <dbReference type="EMBL" id="KAK6917277.1"/>
    </source>
</evidence>
<protein>
    <submittedName>
        <fullName evidence="2">Rhamnogalacturonan lyase, domain III</fullName>
    </submittedName>
</protein>
<gene>
    <name evidence="2" type="ORF">RJ641_018028</name>
</gene>
<organism evidence="2 3">
    <name type="scientific">Dillenia turbinata</name>
    <dbReference type="NCBI Taxonomy" id="194707"/>
    <lineage>
        <taxon>Eukaryota</taxon>
        <taxon>Viridiplantae</taxon>
        <taxon>Streptophyta</taxon>
        <taxon>Embryophyta</taxon>
        <taxon>Tracheophyta</taxon>
        <taxon>Spermatophyta</taxon>
        <taxon>Magnoliopsida</taxon>
        <taxon>eudicotyledons</taxon>
        <taxon>Gunneridae</taxon>
        <taxon>Pentapetalae</taxon>
        <taxon>Dilleniales</taxon>
        <taxon>Dilleniaceae</taxon>
        <taxon>Dillenia</taxon>
    </lineage>
</organism>
<sequence length="411" mass="47006">MFPLLLQIYAFDRPHCLFCLYRYWDTNWSLPGGQGQDRYHLGVNIMSLVQMMIAQRFHSGVLTHTPSTSGVRLPLSIDIRYTQRSGVSGFYCHAIYERPPDCRPFDLAQTRMEFELRQDRFHYMATTDEKQRIMPMPQDLLPGRGKQPITPESVLPVNPINPDPKGKVEYHRTCTLNFKDSKVMQQGTHYIGDDIVAHFEEGETWRKVFGPFFVHLNSTDNVSKAYSLWTDAKQQLHGFVPGFIGNYLDSTPVTIITVQLGDLAFVPPRDGPTVWEIGYPDCTAIGYYVPDVNPKSVNKLIVNSPEKYRQHGLWERYTDLPPAADQAFTIGISDPKKDWFFAHVARSPDNTVCRHGIHGFYKLFSVDISSSWLTNGDNLTYLTQAREGDSLCSILYDYLRLEATATSERTE</sequence>
<feature type="domain" description="Rhamnogalacturonan lyase" evidence="1">
    <location>
        <begin position="349"/>
        <end position="401"/>
    </location>
</feature>
<dbReference type="PANTHER" id="PTHR32018">
    <property type="entry name" value="RHAMNOGALACTURONATE LYASE FAMILY PROTEIN"/>
    <property type="match status" value="1"/>
</dbReference>
<evidence type="ECO:0000259" key="1">
    <source>
        <dbReference type="Pfam" id="PF14683"/>
    </source>
</evidence>
<comment type="caution">
    <text evidence="2">The sequence shown here is derived from an EMBL/GenBank/DDBJ whole genome shotgun (WGS) entry which is preliminary data.</text>
</comment>
<dbReference type="Pfam" id="PF14683">
    <property type="entry name" value="CBM-like"/>
    <property type="match status" value="2"/>
</dbReference>
<proteinExistence type="predicted"/>
<dbReference type="InterPro" id="IPR051850">
    <property type="entry name" value="Polysacch_Lyase_4"/>
</dbReference>
<dbReference type="GO" id="GO:0016829">
    <property type="term" value="F:lyase activity"/>
    <property type="evidence" value="ECO:0007669"/>
    <property type="project" value="UniProtKB-KW"/>
</dbReference>
<dbReference type="SUPFAM" id="SSF49785">
    <property type="entry name" value="Galactose-binding domain-like"/>
    <property type="match status" value="1"/>
</dbReference>
<dbReference type="AlphaFoldDB" id="A0AAN8UXI1"/>
<dbReference type="Proteomes" id="UP001370490">
    <property type="component" value="Unassembled WGS sequence"/>
</dbReference>
<dbReference type="InterPro" id="IPR008979">
    <property type="entry name" value="Galactose-bd-like_sf"/>
</dbReference>
<keyword evidence="3" id="KW-1185">Reference proteome</keyword>
<dbReference type="InterPro" id="IPR010325">
    <property type="entry name" value="Rhamnogal_lyase"/>
</dbReference>